<evidence type="ECO:0000313" key="2">
    <source>
        <dbReference type="WBParaSite" id="PEQ_0000387301-mRNA-1"/>
    </source>
</evidence>
<evidence type="ECO:0000313" key="1">
    <source>
        <dbReference type="Proteomes" id="UP000887564"/>
    </source>
</evidence>
<reference evidence="2" key="1">
    <citation type="submission" date="2022-11" db="UniProtKB">
        <authorList>
            <consortium name="WormBaseParasite"/>
        </authorList>
    </citation>
    <scope>IDENTIFICATION</scope>
</reference>
<name>A0A914RBK7_PAREQ</name>
<keyword evidence="1" id="KW-1185">Reference proteome</keyword>
<accession>A0A914RBK7</accession>
<protein>
    <submittedName>
        <fullName evidence="2">Uncharacterized protein</fullName>
    </submittedName>
</protein>
<dbReference type="AlphaFoldDB" id="A0A914RBK7"/>
<dbReference type="WBParaSite" id="PEQ_0000387301-mRNA-1">
    <property type="protein sequence ID" value="PEQ_0000387301-mRNA-1"/>
    <property type="gene ID" value="PEQ_0000387301"/>
</dbReference>
<proteinExistence type="predicted"/>
<dbReference type="Proteomes" id="UP000887564">
    <property type="component" value="Unplaced"/>
</dbReference>
<organism evidence="1 2">
    <name type="scientific">Parascaris equorum</name>
    <name type="common">Equine roundworm</name>
    <dbReference type="NCBI Taxonomy" id="6256"/>
    <lineage>
        <taxon>Eukaryota</taxon>
        <taxon>Metazoa</taxon>
        <taxon>Ecdysozoa</taxon>
        <taxon>Nematoda</taxon>
        <taxon>Chromadorea</taxon>
        <taxon>Rhabditida</taxon>
        <taxon>Spirurina</taxon>
        <taxon>Ascaridomorpha</taxon>
        <taxon>Ascaridoidea</taxon>
        <taxon>Ascarididae</taxon>
        <taxon>Parascaris</taxon>
    </lineage>
</organism>
<sequence length="127" mass="14531">MGEARGEDRWARFAHNEIFQDVVFYGEKSDTLQGRRALEREEGRQKTKLMGIISVDVGITKTQRWMSSVFESTIWCAGGSYRKSSVHLEEDEGFELESKRNFAPIAKIRITLNGAIVSTKKKDNEED</sequence>